<evidence type="ECO:0000313" key="7">
    <source>
        <dbReference type="Proteomes" id="UP000198290"/>
    </source>
</evidence>
<accession>A0A3G9GDZ0</accession>
<feature type="domain" description="Tail protein NMB1110-like third" evidence="5">
    <location>
        <begin position="215"/>
        <end position="273"/>
    </location>
</feature>
<organism evidence="6 7">
    <name type="scientific">Aquitalea magnusonii</name>
    <dbReference type="NCBI Taxonomy" id="332411"/>
    <lineage>
        <taxon>Bacteria</taxon>
        <taxon>Pseudomonadati</taxon>
        <taxon>Pseudomonadota</taxon>
        <taxon>Betaproteobacteria</taxon>
        <taxon>Neisseriales</taxon>
        <taxon>Chromobacteriaceae</taxon>
        <taxon>Aquitalea</taxon>
    </lineage>
</organism>
<proteinExistence type="predicted"/>
<reference evidence="7" key="3">
    <citation type="journal article" date="2017" name="Plant Physiol. Biochem.">
        <title>Differential oxidative and antioxidative response of duckweed Lemna minor toward plant growth promoting/inhibiting bacteria.</title>
        <authorList>
            <person name="Ishizawa H."/>
            <person name="Kuroda M."/>
            <person name="Morikawa M."/>
            <person name="Ike M."/>
        </authorList>
    </citation>
    <scope>NUCLEOTIDE SEQUENCE [LARGE SCALE GENOMIC DNA]</scope>
    <source>
        <strain evidence="7">H3</strain>
    </source>
</reference>
<keyword evidence="7" id="KW-1185">Reference proteome</keyword>
<dbReference type="Pfam" id="PF22255">
    <property type="entry name" value="Gp44-like_2nd"/>
    <property type="match status" value="1"/>
</dbReference>
<dbReference type="InterPro" id="IPR054482">
    <property type="entry name" value="NMB1110-like_3rd"/>
</dbReference>
<dbReference type="Pfam" id="PF22174">
    <property type="entry name" value="NMB1110-like_C"/>
    <property type="match status" value="1"/>
</dbReference>
<dbReference type="STRING" id="332411.VI06_16275"/>
<reference evidence="7" key="1">
    <citation type="journal article" date="2017" name="Biotechnol. Biofuels">
        <title>Evaluation of environmental bacterial communities as a factor affecting the growth of duckweed Lemna minor.</title>
        <authorList>
            <person name="Ishizawa H."/>
            <person name="Kuroda M."/>
            <person name="Morikawa M."/>
            <person name="Ike M."/>
        </authorList>
    </citation>
    <scope>NUCLEOTIDE SEQUENCE [LARGE SCALE GENOMIC DNA]</scope>
    <source>
        <strain evidence="7">H3</strain>
    </source>
</reference>
<evidence type="ECO:0000259" key="4">
    <source>
        <dbReference type="Pfam" id="PF22255"/>
    </source>
</evidence>
<feature type="region of interest" description="Disordered" evidence="1">
    <location>
        <begin position="349"/>
        <end position="383"/>
    </location>
</feature>
<feature type="domain" description="Baseplate hub protein gp44-like N-terminal" evidence="2">
    <location>
        <begin position="14"/>
        <end position="97"/>
    </location>
</feature>
<protein>
    <submittedName>
        <fullName evidence="6">Prophage tail protein</fullName>
    </submittedName>
</protein>
<dbReference type="InterPro" id="IPR049354">
    <property type="entry name" value="GpP-like_N"/>
</dbReference>
<dbReference type="EMBL" id="AP018823">
    <property type="protein sequence ID" value="BBF84879.1"/>
    <property type="molecule type" value="Genomic_DNA"/>
</dbReference>
<sequence length="383" mass="41614">MPTPADTVPADHIVSLLLAGKAHHTWSSYEIDSDLLTPADAWQLQLGLPDGRLPAALQEGAAVQLRIGRDLVLSGRIDDIEDPIEHGAHSLTLRGRDDAAVLVDCSSPIFTRRQATLADIVAQVVKPLGLSKIRIDAALSLTREKVSVEPGDSAWDTLRNAAEANGLWPWFEPDGTLVIGGPDYQRPPVASLILRRDGQGNNVERLHRVRSMAGRYSDITVLGQSHGSALQAGRHAIKVVERDSSVSVYRPRIVIDHDADSLAAARARARKILSDSRLQGTTLQATVKGHRTSAGLLWTPGQRLHVLSEPHDINGIYFLMARRFSGGRGRPSQTLLTLKEDGAWVLDAHPHQRSHRRGKNSSASETLVAVDVSRPNTLSKGQP</sequence>
<dbReference type="KEGG" id="amah:DLM_1255"/>
<dbReference type="SUPFAM" id="SSF69279">
    <property type="entry name" value="Phage tail proteins"/>
    <property type="match status" value="2"/>
</dbReference>
<feature type="compositionally biased region" description="Polar residues" evidence="1">
    <location>
        <begin position="374"/>
        <end position="383"/>
    </location>
</feature>
<dbReference type="Gene3D" id="2.30.300.10">
    <property type="entry name" value="Baseplate protein-like domain - beta roll fold"/>
    <property type="match status" value="1"/>
</dbReference>
<dbReference type="Pfam" id="PF21683">
    <property type="entry name" value="GpP-like_1st"/>
    <property type="match status" value="1"/>
</dbReference>
<dbReference type="InterPro" id="IPR023399">
    <property type="entry name" value="Baseplate-like_2-layer_sand"/>
</dbReference>
<name>A0A3G9GDZ0_9NEIS</name>
<feature type="domain" description="Baseplate hub protein gp44/GpP-like second" evidence="4">
    <location>
        <begin position="99"/>
        <end position="181"/>
    </location>
</feature>
<reference evidence="6 7" key="2">
    <citation type="journal article" date="2017" name="Genome Announc.">
        <title>Draft genome sequence of Aquitalea magnusonii strain H3, a plant growth-promoting bacterium of duckweed Lemna minor.</title>
        <authorList>
            <person name="Ishizawa H."/>
            <person name="Kuroda M."/>
            <person name="Ike M."/>
        </authorList>
    </citation>
    <scope>NUCLEOTIDE SEQUENCE [LARGE SCALE GENOMIC DNA]</scope>
    <source>
        <strain evidence="6 7">H3</strain>
    </source>
</reference>
<dbReference type="Pfam" id="PF22630">
    <property type="entry name" value="NMB1110_3rd"/>
    <property type="match status" value="1"/>
</dbReference>
<feature type="domain" description="Tail protein NMB1110-like C-terminal" evidence="3">
    <location>
        <begin position="275"/>
        <end position="342"/>
    </location>
</feature>
<dbReference type="PIRSF" id="PIRSF004440">
    <property type="entry name" value="GpP"/>
    <property type="match status" value="1"/>
</dbReference>
<evidence type="ECO:0000256" key="1">
    <source>
        <dbReference type="SAM" id="MobiDB-lite"/>
    </source>
</evidence>
<gene>
    <name evidence="6" type="ORF">DLM_1255</name>
</gene>
<dbReference type="InterPro" id="IPR053981">
    <property type="entry name" value="Gp44/GpP-like_2nd"/>
</dbReference>
<dbReference type="OrthoDB" id="9016931at2"/>
<dbReference type="InterPro" id="IPR026276">
    <property type="entry name" value="Baseplate_GpP"/>
</dbReference>
<dbReference type="Gene3D" id="3.55.50.10">
    <property type="entry name" value="Baseplate protein-like domains"/>
    <property type="match status" value="1"/>
</dbReference>
<dbReference type="Gene3D" id="3.30.1920.10">
    <property type="entry name" value="Baseplate protein-like domains - 2 layer sandwich fold"/>
    <property type="match status" value="1"/>
</dbReference>
<evidence type="ECO:0000313" key="6">
    <source>
        <dbReference type="EMBL" id="BBF84879.1"/>
    </source>
</evidence>
<evidence type="ECO:0000259" key="5">
    <source>
        <dbReference type="Pfam" id="PF22630"/>
    </source>
</evidence>
<evidence type="ECO:0000259" key="2">
    <source>
        <dbReference type="Pfam" id="PF21683"/>
    </source>
</evidence>
<evidence type="ECO:0000259" key="3">
    <source>
        <dbReference type="Pfam" id="PF22174"/>
    </source>
</evidence>
<dbReference type="AlphaFoldDB" id="A0A3G9GDZ0"/>
<dbReference type="Proteomes" id="UP000198290">
    <property type="component" value="Chromosome"/>
</dbReference>
<dbReference type="RefSeq" id="WP_089083876.1">
    <property type="nucleotide sequence ID" value="NZ_AP018823.1"/>
</dbReference>
<dbReference type="InterPro" id="IPR054034">
    <property type="entry name" value="NMB1110-like_C"/>
</dbReference>